<proteinExistence type="predicted"/>
<evidence type="ECO:0000313" key="3">
    <source>
        <dbReference type="Proteomes" id="UP000652761"/>
    </source>
</evidence>
<accession>A0A843XHT4</accession>
<gene>
    <name evidence="2" type="ORF">Taro_052129</name>
</gene>
<dbReference type="EMBL" id="NMUH01008684">
    <property type="protein sequence ID" value="MQM19129.1"/>
    <property type="molecule type" value="Genomic_DNA"/>
</dbReference>
<feature type="transmembrane region" description="Helical" evidence="1">
    <location>
        <begin position="119"/>
        <end position="144"/>
    </location>
</feature>
<keyword evidence="1" id="KW-0472">Membrane</keyword>
<keyword evidence="1" id="KW-0812">Transmembrane</keyword>
<organism evidence="2 3">
    <name type="scientific">Colocasia esculenta</name>
    <name type="common">Wild taro</name>
    <name type="synonym">Arum esculentum</name>
    <dbReference type="NCBI Taxonomy" id="4460"/>
    <lineage>
        <taxon>Eukaryota</taxon>
        <taxon>Viridiplantae</taxon>
        <taxon>Streptophyta</taxon>
        <taxon>Embryophyta</taxon>
        <taxon>Tracheophyta</taxon>
        <taxon>Spermatophyta</taxon>
        <taxon>Magnoliopsida</taxon>
        <taxon>Liliopsida</taxon>
        <taxon>Araceae</taxon>
        <taxon>Aroideae</taxon>
        <taxon>Colocasieae</taxon>
        <taxon>Colocasia</taxon>
    </lineage>
</organism>
<name>A0A843XHT4_COLES</name>
<dbReference type="Proteomes" id="UP000652761">
    <property type="component" value="Unassembled WGS sequence"/>
</dbReference>
<protein>
    <submittedName>
        <fullName evidence="2">Uncharacterized protein</fullName>
    </submittedName>
</protein>
<feature type="transmembrane region" description="Helical" evidence="1">
    <location>
        <begin position="150"/>
        <end position="176"/>
    </location>
</feature>
<comment type="caution">
    <text evidence="2">The sequence shown here is derived from an EMBL/GenBank/DDBJ whole genome shotgun (WGS) entry which is preliminary data.</text>
</comment>
<evidence type="ECO:0000313" key="2">
    <source>
        <dbReference type="EMBL" id="MQM19129.1"/>
    </source>
</evidence>
<sequence length="190" mass="20227">MAVPKKGTSTLLARPCRVAFRRVLLLLLGTRAASEVAGSLVLRLVGFVLGLRVCMSVSRRLRELACGVTFTGAGLLPMDSGGAVLALWVEVLPKAALCCFGCRFSLSVEMSYRCCWVDCLCTVCFGVVGQGVVPLTVCLAVVLARLSSCSFLSFSAALVGLHVSLWSGGLLGMVVLSHGYWCRVVHRDDL</sequence>
<reference evidence="2" key="1">
    <citation type="submission" date="2017-07" db="EMBL/GenBank/DDBJ databases">
        <title>Taro Niue Genome Assembly and Annotation.</title>
        <authorList>
            <person name="Atibalentja N."/>
            <person name="Keating K."/>
            <person name="Fields C.J."/>
        </authorList>
    </citation>
    <scope>NUCLEOTIDE SEQUENCE</scope>
    <source>
        <strain evidence="2">Niue_2</strain>
        <tissue evidence="2">Leaf</tissue>
    </source>
</reference>
<keyword evidence="3" id="KW-1185">Reference proteome</keyword>
<keyword evidence="1" id="KW-1133">Transmembrane helix</keyword>
<dbReference type="AlphaFoldDB" id="A0A843XHT4"/>
<evidence type="ECO:0000256" key="1">
    <source>
        <dbReference type="SAM" id="Phobius"/>
    </source>
</evidence>